<feature type="region of interest" description="Disordered" evidence="1">
    <location>
        <begin position="304"/>
        <end position="324"/>
    </location>
</feature>
<dbReference type="Proteomes" id="UP000256661">
    <property type="component" value="Unassembled WGS sequence"/>
</dbReference>
<evidence type="ECO:0000256" key="1">
    <source>
        <dbReference type="SAM" id="MobiDB-lite"/>
    </source>
</evidence>
<proteinExistence type="predicted"/>
<dbReference type="RefSeq" id="WP_116022893.1">
    <property type="nucleotide sequence ID" value="NZ_QTTT01000001.1"/>
</dbReference>
<dbReference type="EMBL" id="QTTT01000001">
    <property type="protein sequence ID" value="REE97394.1"/>
    <property type="molecule type" value="Genomic_DNA"/>
</dbReference>
<dbReference type="AlphaFoldDB" id="A0A3D9SXV6"/>
<feature type="chain" id="PRO_5038947728" description="Secreted protein" evidence="2">
    <location>
        <begin position="22"/>
        <end position="324"/>
    </location>
</feature>
<gene>
    <name evidence="3" type="ORF">DFJ69_2862</name>
</gene>
<keyword evidence="2" id="KW-0732">Signal</keyword>
<name>A0A3D9SXV6_9ACTN</name>
<comment type="caution">
    <text evidence="3">The sequence shown here is derived from an EMBL/GenBank/DDBJ whole genome shotgun (WGS) entry which is preliminary data.</text>
</comment>
<reference evidence="3 4" key="1">
    <citation type="submission" date="2018-08" db="EMBL/GenBank/DDBJ databases">
        <title>Sequencing the genomes of 1000 actinobacteria strains.</title>
        <authorList>
            <person name="Klenk H.-P."/>
        </authorList>
    </citation>
    <scope>NUCLEOTIDE SEQUENCE [LARGE SCALE GENOMIC DNA]</scope>
    <source>
        <strain evidence="3 4">DSM 43927</strain>
    </source>
</reference>
<evidence type="ECO:0008006" key="5">
    <source>
        <dbReference type="Google" id="ProtNLM"/>
    </source>
</evidence>
<sequence length="324" mass="33617">MNTSTKLGAYALGLAALFAGAAVVGDVAGPAPEKASERTAAHNTHGGAGPDDGAGHGGGGQTAAPVPGGLQVSQGGYTLAPKTVTLEPGKKTDFAFSVNGPDGRPVTRYTTIHGKQLHLIVVRRDMSGFQHLHPVVNGAGVWTIPLTLPDPGAYRMFTDVQPEGVKEQFTLGADLTAPGDHRPADLPEPVQVAKVDDYEVRLAGALQPGRTSRLTLSVAKDGEPVTDLEPYLEAYGHLVALRSGDLAYLHVHPDGEPGDGRTRPGPEITFYAEVPSVGTYRLYLDFQHEGKVRTAEFTVVAGGASAPQQPATGGGGHGDDGHAH</sequence>
<evidence type="ECO:0000256" key="2">
    <source>
        <dbReference type="SAM" id="SignalP"/>
    </source>
</evidence>
<dbReference type="OrthoDB" id="128043at2"/>
<feature type="signal peptide" evidence="2">
    <location>
        <begin position="1"/>
        <end position="21"/>
    </location>
</feature>
<accession>A0A3D9SXV6</accession>
<protein>
    <recommendedName>
        <fullName evidence="5">Secreted protein</fullName>
    </recommendedName>
</protein>
<organism evidence="3 4">
    <name type="scientific">Thermomonospora umbrina</name>
    <dbReference type="NCBI Taxonomy" id="111806"/>
    <lineage>
        <taxon>Bacteria</taxon>
        <taxon>Bacillati</taxon>
        <taxon>Actinomycetota</taxon>
        <taxon>Actinomycetes</taxon>
        <taxon>Streptosporangiales</taxon>
        <taxon>Thermomonosporaceae</taxon>
        <taxon>Thermomonospora</taxon>
    </lineage>
</organism>
<feature type="compositionally biased region" description="Gly residues" evidence="1">
    <location>
        <begin position="46"/>
        <end position="61"/>
    </location>
</feature>
<evidence type="ECO:0000313" key="4">
    <source>
        <dbReference type="Proteomes" id="UP000256661"/>
    </source>
</evidence>
<keyword evidence="4" id="KW-1185">Reference proteome</keyword>
<feature type="region of interest" description="Disordered" evidence="1">
    <location>
        <begin position="33"/>
        <end position="74"/>
    </location>
</feature>
<evidence type="ECO:0000313" key="3">
    <source>
        <dbReference type="EMBL" id="REE97394.1"/>
    </source>
</evidence>